<dbReference type="GO" id="GO:0000287">
    <property type="term" value="F:magnesium ion binding"/>
    <property type="evidence" value="ECO:0007669"/>
    <property type="project" value="InterPro"/>
</dbReference>
<accession>A0AAD7VN08</accession>
<organism evidence="3 4">
    <name type="scientific">Quillaja saponaria</name>
    <name type="common">Soap bark tree</name>
    <dbReference type="NCBI Taxonomy" id="32244"/>
    <lineage>
        <taxon>Eukaryota</taxon>
        <taxon>Viridiplantae</taxon>
        <taxon>Streptophyta</taxon>
        <taxon>Embryophyta</taxon>
        <taxon>Tracheophyta</taxon>
        <taxon>Spermatophyta</taxon>
        <taxon>Magnoliopsida</taxon>
        <taxon>eudicotyledons</taxon>
        <taxon>Gunneridae</taxon>
        <taxon>Pentapetalae</taxon>
        <taxon>rosids</taxon>
        <taxon>fabids</taxon>
        <taxon>Fabales</taxon>
        <taxon>Quillajaceae</taxon>
        <taxon>Quillaja</taxon>
    </lineage>
</organism>
<feature type="domain" description="Terpene synthase metal-binding" evidence="2">
    <location>
        <begin position="1"/>
        <end position="204"/>
    </location>
</feature>
<evidence type="ECO:0000259" key="2">
    <source>
        <dbReference type="Pfam" id="PF03936"/>
    </source>
</evidence>
<dbReference type="SFLD" id="SFLDS00005">
    <property type="entry name" value="Isoprenoid_Synthase_Type_I"/>
    <property type="match status" value="1"/>
</dbReference>
<dbReference type="InterPro" id="IPR034741">
    <property type="entry name" value="Terpene_cyclase-like_1_C"/>
</dbReference>
<dbReference type="SUPFAM" id="SSF48576">
    <property type="entry name" value="Terpenoid synthases"/>
    <property type="match status" value="1"/>
</dbReference>
<dbReference type="PANTHER" id="PTHR31225">
    <property type="entry name" value="OS04G0344100 PROTEIN-RELATED"/>
    <property type="match status" value="1"/>
</dbReference>
<evidence type="ECO:0000313" key="3">
    <source>
        <dbReference type="EMBL" id="KAJ7981655.1"/>
    </source>
</evidence>
<dbReference type="GO" id="GO:0016114">
    <property type="term" value="P:terpenoid biosynthetic process"/>
    <property type="evidence" value="ECO:0007669"/>
    <property type="project" value="InterPro"/>
</dbReference>
<dbReference type="Gene3D" id="1.10.600.10">
    <property type="entry name" value="Farnesyl Diphosphate Synthase"/>
    <property type="match status" value="1"/>
</dbReference>
<dbReference type="GO" id="GO:0010333">
    <property type="term" value="F:terpene synthase activity"/>
    <property type="evidence" value="ECO:0007669"/>
    <property type="project" value="InterPro"/>
</dbReference>
<keyword evidence="4" id="KW-1185">Reference proteome</keyword>
<name>A0AAD7VN08_QUISA</name>
<dbReference type="InterPro" id="IPR050148">
    <property type="entry name" value="Terpene_synthase-like"/>
</dbReference>
<dbReference type="AlphaFoldDB" id="A0AAD7VN08"/>
<dbReference type="EMBL" id="JARAOO010000001">
    <property type="protein sequence ID" value="KAJ7981655.1"/>
    <property type="molecule type" value="Genomic_DNA"/>
</dbReference>
<dbReference type="Proteomes" id="UP001163823">
    <property type="component" value="Chromosome 1"/>
</dbReference>
<dbReference type="InterPro" id="IPR005630">
    <property type="entry name" value="Terpene_synthase_metal-bd"/>
</dbReference>
<dbReference type="PANTHER" id="PTHR31225:SF241">
    <property type="entry name" value="TERPENE SYNTHASE FAMILY, METAL-BINDING DOMAIN PROTEIN"/>
    <property type="match status" value="1"/>
</dbReference>
<evidence type="ECO:0000256" key="1">
    <source>
        <dbReference type="ARBA" id="ARBA00022723"/>
    </source>
</evidence>
<dbReference type="KEGG" id="qsa:O6P43_000890"/>
<comment type="caution">
    <text evidence="3">The sequence shown here is derived from an EMBL/GenBank/DDBJ whole genome shotgun (WGS) entry which is preliminary data.</text>
</comment>
<dbReference type="Pfam" id="PF03936">
    <property type="entry name" value="Terpene_synth_C"/>
    <property type="match status" value="1"/>
</dbReference>
<gene>
    <name evidence="3" type="ORF">O6P43_000890</name>
</gene>
<keyword evidence="1" id="KW-0479">Metal-binding</keyword>
<protein>
    <submittedName>
        <fullName evidence="3">Terpene synthase</fullName>
    </submittedName>
</protein>
<reference evidence="3 4" key="1">
    <citation type="journal article" date="2023" name="Science">
        <title>Elucidation of the pathway for biosynthesis of saponin adjuvants from the soapbark tree.</title>
        <authorList>
            <person name="Reed J."/>
            <person name="Orme A."/>
            <person name="El-Demerdash A."/>
            <person name="Owen C."/>
            <person name="Martin L.B.B."/>
            <person name="Misra R.C."/>
            <person name="Kikuchi S."/>
            <person name="Rejzek M."/>
            <person name="Martin A.C."/>
            <person name="Harkess A."/>
            <person name="Leebens-Mack J."/>
            <person name="Louveau T."/>
            <person name="Stephenson M.J."/>
            <person name="Osbourn A."/>
        </authorList>
    </citation>
    <scope>NUCLEOTIDE SEQUENCE [LARGE SCALE GENOMIC DNA]</scope>
    <source>
        <strain evidence="3">S10</strain>
    </source>
</reference>
<sequence length="264" mass="30274">MVAKQVVMLTLVDDTYDAFGTIEELKLLTEAVQRWDTSSIDILPECMKLVYRDAILKWFSEYESLTARDGQSQFLHYAIDAFKRIVGAYFKEAEWCNKGYVPTYEEYMKVAGITGSNEVFLGLSFIGMGNIANKEIFDWLLSHPKSVRASNIIGRLMDDVGSYKFERNRKHVASAVECYMKQYGVSEKEAVKVLEEEVKNAWKDINEDFLRPTAIPAPMIESFLGLTRTMNFLYEGQTDKFTDAKLMKDYVASVFVDPFPVEDK</sequence>
<evidence type="ECO:0000313" key="4">
    <source>
        <dbReference type="Proteomes" id="UP001163823"/>
    </source>
</evidence>
<dbReference type="InterPro" id="IPR008949">
    <property type="entry name" value="Isoprenoid_synthase_dom_sf"/>
</dbReference>
<dbReference type="SFLD" id="SFLDG01019">
    <property type="entry name" value="Terpene_Cyclase_Like_1_C_Termi"/>
    <property type="match status" value="1"/>
</dbReference>
<proteinExistence type="predicted"/>